<dbReference type="RefSeq" id="WP_092054881.1">
    <property type="nucleotide sequence ID" value="NZ_FNZF01000005.1"/>
</dbReference>
<organism evidence="10 11">
    <name type="scientific">Bhargavaea ginsengi</name>
    <dbReference type="NCBI Taxonomy" id="426757"/>
    <lineage>
        <taxon>Bacteria</taxon>
        <taxon>Bacillati</taxon>
        <taxon>Bacillota</taxon>
        <taxon>Bacilli</taxon>
        <taxon>Bacillales</taxon>
        <taxon>Caryophanaceae</taxon>
        <taxon>Bhargavaea</taxon>
    </lineage>
</organism>
<evidence type="ECO:0000256" key="8">
    <source>
        <dbReference type="ARBA" id="ARBA00093459"/>
    </source>
</evidence>
<accession>A0A1H7B5W4</accession>
<evidence type="ECO:0000256" key="6">
    <source>
        <dbReference type="ARBA" id="ARBA00023295"/>
    </source>
</evidence>
<dbReference type="AlphaFoldDB" id="A0A1H7B5W4"/>
<keyword evidence="4" id="KW-0378">Hydrolase</keyword>
<keyword evidence="5" id="KW-0862">Zinc</keyword>
<evidence type="ECO:0000259" key="9">
    <source>
        <dbReference type="PROSITE" id="PS51154"/>
    </source>
</evidence>
<reference evidence="11" key="1">
    <citation type="submission" date="2016-10" db="EMBL/GenBank/DDBJ databases">
        <authorList>
            <person name="Varghese N."/>
            <person name="Submissions S."/>
        </authorList>
    </citation>
    <scope>NUCLEOTIDE SEQUENCE [LARGE SCALE GENOMIC DNA]</scope>
    <source>
        <strain evidence="11">CGMCC 1.6763</strain>
    </source>
</reference>
<evidence type="ECO:0000256" key="7">
    <source>
        <dbReference type="ARBA" id="ARBA00048482"/>
    </source>
</evidence>
<dbReference type="OrthoDB" id="6194521at2"/>
<comment type="catalytic activity">
    <reaction evidence="7">
        <text>4-O-(ADP-D-ribosyl)-L-aspartyl-[protein] + H2O = L-aspartyl-[protein] + ADP-D-ribose + H(+)</text>
        <dbReference type="Rhea" id="RHEA:54428"/>
        <dbReference type="Rhea" id="RHEA-COMP:9867"/>
        <dbReference type="Rhea" id="RHEA-COMP:13832"/>
        <dbReference type="ChEBI" id="CHEBI:15377"/>
        <dbReference type="ChEBI" id="CHEBI:15378"/>
        <dbReference type="ChEBI" id="CHEBI:29961"/>
        <dbReference type="ChEBI" id="CHEBI:57967"/>
        <dbReference type="ChEBI" id="CHEBI:138102"/>
    </reaction>
    <physiologicalReaction direction="left-to-right" evidence="7">
        <dbReference type="Rhea" id="RHEA:54429"/>
    </physiologicalReaction>
</comment>
<gene>
    <name evidence="10" type="ORF">SAMN04488127_2529</name>
</gene>
<evidence type="ECO:0000256" key="5">
    <source>
        <dbReference type="ARBA" id="ARBA00022833"/>
    </source>
</evidence>
<dbReference type="InterPro" id="IPR043472">
    <property type="entry name" value="Macro_dom-like"/>
</dbReference>
<protein>
    <recommendedName>
        <fullName evidence="2">Protein-ADP-ribose hydrolase</fullName>
    </recommendedName>
</protein>
<dbReference type="GO" id="GO:0016798">
    <property type="term" value="F:hydrolase activity, acting on glycosyl bonds"/>
    <property type="evidence" value="ECO:0007669"/>
    <property type="project" value="UniProtKB-KW"/>
</dbReference>
<dbReference type="Gene3D" id="3.40.220.10">
    <property type="entry name" value="Leucine Aminopeptidase, subunit E, domain 1"/>
    <property type="match status" value="1"/>
</dbReference>
<keyword evidence="11" id="KW-1185">Reference proteome</keyword>
<evidence type="ECO:0000313" key="11">
    <source>
        <dbReference type="Proteomes" id="UP000199200"/>
    </source>
</evidence>
<name>A0A1H7B5W4_9BACL</name>
<evidence type="ECO:0000256" key="1">
    <source>
        <dbReference type="ARBA" id="ARBA00001947"/>
    </source>
</evidence>
<dbReference type="Pfam" id="PF01661">
    <property type="entry name" value="Macro"/>
    <property type="match status" value="1"/>
</dbReference>
<dbReference type="InterPro" id="IPR002589">
    <property type="entry name" value="Macro_dom"/>
</dbReference>
<proteinExistence type="inferred from homology"/>
<dbReference type="Proteomes" id="UP000199200">
    <property type="component" value="Unassembled WGS sequence"/>
</dbReference>
<keyword evidence="6" id="KW-0326">Glycosidase</keyword>
<sequence>MGQLAIEEYGPAIHLNERIIPIDPLNPLERVRVTEGLIDTLLGEPEMPEGAEIPESYDEKRKLLRGLLNIRPPYPMEPDFLNSLDALLQLELREKGVVAETALGTAAEQFPGTPVSHAGQMALWRGDITRIGTDAIVNAANEQLLGCWQPLHECIDNAIHSAAGPELREDCNTILAMQRQPEQTGSAKVTRGYNLPSKFVLHTVGPIIDGGRTPTGEERNRLASCYVSCLEAAAEVEEIKTITFCAISTGEFGYPKKEAANVAVETVNGWLDDHPDRFTKIVFNVFGDEDEAAYKDVFGVK</sequence>
<dbReference type="CDD" id="cd02908">
    <property type="entry name" value="Macro_OAADPr_deacetylase"/>
    <property type="match status" value="1"/>
</dbReference>
<feature type="domain" description="Macro" evidence="9">
    <location>
        <begin position="108"/>
        <end position="301"/>
    </location>
</feature>
<dbReference type="SMART" id="SM00506">
    <property type="entry name" value="A1pp"/>
    <property type="match status" value="1"/>
</dbReference>
<dbReference type="PANTHER" id="PTHR11106:SF121">
    <property type="entry name" value="ADP-RIBOSE 1''-PHOSPHATE PHOSPHATASE"/>
    <property type="match status" value="1"/>
</dbReference>
<evidence type="ECO:0000313" key="10">
    <source>
        <dbReference type="EMBL" id="SEJ69670.1"/>
    </source>
</evidence>
<comment type="similarity">
    <text evidence="8">Belongs to the MacroD-type family. Zn-Macro subfamily.</text>
</comment>
<evidence type="ECO:0000256" key="4">
    <source>
        <dbReference type="ARBA" id="ARBA00022801"/>
    </source>
</evidence>
<comment type="cofactor">
    <cofactor evidence="1">
        <name>Zn(2+)</name>
        <dbReference type="ChEBI" id="CHEBI:29105"/>
    </cofactor>
</comment>
<dbReference type="EMBL" id="FNZF01000005">
    <property type="protein sequence ID" value="SEJ69670.1"/>
    <property type="molecule type" value="Genomic_DNA"/>
</dbReference>
<keyword evidence="3" id="KW-0479">Metal-binding</keyword>
<dbReference type="STRING" id="426757.SAMN04488127_2529"/>
<dbReference type="NCBIfam" id="NF003163">
    <property type="entry name" value="PRK04143.1"/>
    <property type="match status" value="1"/>
</dbReference>
<evidence type="ECO:0000256" key="2">
    <source>
        <dbReference type="ARBA" id="ARBA00018852"/>
    </source>
</evidence>
<dbReference type="PANTHER" id="PTHR11106">
    <property type="entry name" value="GANGLIOSIDE INDUCED DIFFERENTIATION ASSOCIATED PROTEIN 2-RELATED"/>
    <property type="match status" value="1"/>
</dbReference>
<dbReference type="GO" id="GO:0046872">
    <property type="term" value="F:metal ion binding"/>
    <property type="evidence" value="ECO:0007669"/>
    <property type="project" value="UniProtKB-KW"/>
</dbReference>
<evidence type="ECO:0000256" key="3">
    <source>
        <dbReference type="ARBA" id="ARBA00022723"/>
    </source>
</evidence>
<dbReference type="SUPFAM" id="SSF52949">
    <property type="entry name" value="Macro domain-like"/>
    <property type="match status" value="1"/>
</dbReference>
<dbReference type="PROSITE" id="PS51154">
    <property type="entry name" value="MACRO"/>
    <property type="match status" value="1"/>
</dbReference>